<evidence type="ECO:0000256" key="1">
    <source>
        <dbReference type="ARBA" id="ARBA00008383"/>
    </source>
</evidence>
<reference evidence="4" key="1">
    <citation type="submission" date="2021-02" db="EMBL/GenBank/DDBJ databases">
        <authorList>
            <person name="Dougan E. K."/>
            <person name="Rhodes N."/>
            <person name="Thang M."/>
            <person name="Chan C."/>
        </authorList>
    </citation>
    <scope>NUCLEOTIDE SEQUENCE</scope>
</reference>
<gene>
    <name evidence="4" type="ORF">PGLA2088_LOCUS18737</name>
</gene>
<dbReference type="EMBL" id="CAJNNW010024730">
    <property type="protein sequence ID" value="CAE8673935.1"/>
    <property type="molecule type" value="Genomic_DNA"/>
</dbReference>
<protein>
    <recommendedName>
        <fullName evidence="6">Formyl-CoA transferase</fullName>
    </recommendedName>
</protein>
<proteinExistence type="inferred from homology"/>
<dbReference type="InterPro" id="IPR003673">
    <property type="entry name" value="CoA-Trfase_fam_III"/>
</dbReference>
<dbReference type="PANTHER" id="PTHR48207">
    <property type="entry name" value="SUCCINATE--HYDROXYMETHYLGLUTARATE COA-TRANSFERASE"/>
    <property type="match status" value="1"/>
</dbReference>
<evidence type="ECO:0000313" key="5">
    <source>
        <dbReference type="Proteomes" id="UP000626109"/>
    </source>
</evidence>
<feature type="region of interest" description="Disordered" evidence="3">
    <location>
        <begin position="137"/>
        <end position="160"/>
    </location>
</feature>
<keyword evidence="2" id="KW-0808">Transferase</keyword>
<evidence type="ECO:0000256" key="3">
    <source>
        <dbReference type="SAM" id="MobiDB-lite"/>
    </source>
</evidence>
<evidence type="ECO:0000313" key="4">
    <source>
        <dbReference type="EMBL" id="CAE8673935.1"/>
    </source>
</evidence>
<sequence>MLPTSKREEVIPINRWLSARRQQGAFVGSGCEQGQLHRQSPVAEWLASDALSNGHSGGNTSAEARLLSSSARTFHELLVRNSYYSPRIESLRSLERIDRQLYGLRCSPGSAWALLWPSSSGTPLALCDAASLRSALRREEKDPPRSEGEQSSDFAPSRLDLPLRSAGGEEGVAVLYGAVSSEGLPSLAPLLQEAPQSLPDVDLGIGAAFIASTTLKAPFVLSVFVLRSASYTASRVESPEPSRASWRPAELRLRRATEALQPQEPEAALCVGLATGGLGACTRRLQQAIVVQSRSQNLICLSVLLDMTRVLAGPSCTQVLGDMGAEIIKVERPEVGDDTRSFAPPYLPKNDQGELSDVSAYFAGCNRNKSSLTLDYSKPAGQAVLRRLLKSSDIFVENFKCGTLEKYGMGYEHLKQDFPKLVYCSITGFGHSGPYKSRPGYDALLQAMGGFMSITGEPTGEPMKIGISVVDLLAGLHGVIGILAALRHATETGQGQHVDISMLDVSTAMLANQGYNYLATGKLPERLGNQHPNIVPYQVMPASDGYFMLSVGNDATFVRFVEVAVRADPAAGAEQLLEDPRFKTGPMRVENRELVTDTCNAITRSRSVTWWLEELEKVSVGCSPILNLEQVFDDPHVKARNMLLEMEMPGKVDKTFKTIASPFKFSNTPVSYRQAPPGLGEHSESILKAAGYSEAQVEELRSTGVV</sequence>
<accession>A0A813JDP6</accession>
<dbReference type="InterPro" id="IPR023606">
    <property type="entry name" value="CoA-Trfase_III_dom_1_sf"/>
</dbReference>
<comment type="caution">
    <text evidence="4">The sequence shown here is derived from an EMBL/GenBank/DDBJ whole genome shotgun (WGS) entry which is preliminary data.</text>
</comment>
<dbReference type="Gene3D" id="3.30.1540.10">
    <property type="entry name" value="formyl-coa transferase, domain 3"/>
    <property type="match status" value="1"/>
</dbReference>
<dbReference type="AlphaFoldDB" id="A0A813JDP6"/>
<dbReference type="Pfam" id="PF02515">
    <property type="entry name" value="CoA_transf_3"/>
    <property type="match status" value="1"/>
</dbReference>
<dbReference type="GO" id="GO:0008410">
    <property type="term" value="F:CoA-transferase activity"/>
    <property type="evidence" value="ECO:0007669"/>
    <property type="project" value="TreeGrafter"/>
</dbReference>
<name>A0A813JDP6_POLGL</name>
<dbReference type="PANTHER" id="PTHR48207:SF3">
    <property type="entry name" value="SUCCINATE--HYDROXYMETHYLGLUTARATE COA-TRANSFERASE"/>
    <property type="match status" value="1"/>
</dbReference>
<organism evidence="4 5">
    <name type="scientific">Polarella glacialis</name>
    <name type="common">Dinoflagellate</name>
    <dbReference type="NCBI Taxonomy" id="89957"/>
    <lineage>
        <taxon>Eukaryota</taxon>
        <taxon>Sar</taxon>
        <taxon>Alveolata</taxon>
        <taxon>Dinophyceae</taxon>
        <taxon>Suessiales</taxon>
        <taxon>Suessiaceae</taxon>
        <taxon>Polarella</taxon>
    </lineage>
</organism>
<comment type="similarity">
    <text evidence="1">Belongs to the CoA-transferase III family.</text>
</comment>
<dbReference type="SUPFAM" id="SSF89796">
    <property type="entry name" value="CoA-transferase family III (CaiB/BaiF)"/>
    <property type="match status" value="1"/>
</dbReference>
<dbReference type="InterPro" id="IPR050483">
    <property type="entry name" value="CoA-transferase_III_domain"/>
</dbReference>
<dbReference type="InterPro" id="IPR044855">
    <property type="entry name" value="CoA-Trfase_III_dom3_sf"/>
</dbReference>
<dbReference type="Proteomes" id="UP000626109">
    <property type="component" value="Unassembled WGS sequence"/>
</dbReference>
<dbReference type="Gene3D" id="3.40.50.10540">
    <property type="entry name" value="Crotonobetainyl-coa:carnitine coa-transferase, domain 1"/>
    <property type="match status" value="1"/>
</dbReference>
<evidence type="ECO:0000256" key="2">
    <source>
        <dbReference type="ARBA" id="ARBA00022679"/>
    </source>
</evidence>
<feature type="compositionally biased region" description="Basic and acidic residues" evidence="3">
    <location>
        <begin position="137"/>
        <end position="148"/>
    </location>
</feature>
<evidence type="ECO:0008006" key="6">
    <source>
        <dbReference type="Google" id="ProtNLM"/>
    </source>
</evidence>